<comment type="caution">
    <text evidence="9">The sequence shown here is derived from an EMBL/GenBank/DDBJ whole genome shotgun (WGS) entry which is preliminary data.</text>
</comment>
<dbReference type="SUPFAM" id="SSF47203">
    <property type="entry name" value="Acyl-CoA dehydrogenase C-terminal domain-like"/>
    <property type="match status" value="1"/>
</dbReference>
<evidence type="ECO:0000256" key="1">
    <source>
        <dbReference type="ARBA" id="ARBA00001974"/>
    </source>
</evidence>
<dbReference type="Pfam" id="PF02771">
    <property type="entry name" value="Acyl-CoA_dh_N"/>
    <property type="match status" value="1"/>
</dbReference>
<evidence type="ECO:0000259" key="8">
    <source>
        <dbReference type="Pfam" id="PF02771"/>
    </source>
</evidence>
<sequence length="392" mass="41012">MSVALTLAAAAPDLRASDLHALARDFAAAAPLHDREGSFPHANFAALHEAGLLALTVPRRFGGTGAGLAESAEAIGIVAEGCAATALVFAMQLLKHAAAARGGRWPAALHARIATDAVRHGALINALRVEPELGSPTRGGLPATVIRRAPDGGWVLDGHKLYCTGAPGLRWLDVWARTDEDAPRLGHVLVPADAPGVRIVETWDHLGMRASGSHDVVFEGVRLPEENAAELRPPASWRDADPEQAAWNAVALGALYTGVARAARDWVADFLRRRVPSGLGAPLATLPRMQEKVGEIEGLLAVNARLVDATAADTDRGAVPAPGEAALLKTALVENAIRAVEIAASLAGNHAHARGNAIERHLRDVLCARVHAPQADAAHLAAGRARLLEEGR</sequence>
<dbReference type="Proteomes" id="UP001139516">
    <property type="component" value="Unassembled WGS sequence"/>
</dbReference>
<reference evidence="9" key="1">
    <citation type="submission" date="2022-04" db="EMBL/GenBank/DDBJ databases">
        <title>Roseomonas acroporae sp. nov., isolated from coral Acropora digitifera.</title>
        <authorList>
            <person name="Sun H."/>
        </authorList>
    </citation>
    <scope>NUCLEOTIDE SEQUENCE</scope>
    <source>
        <strain evidence="9">NAR14</strain>
    </source>
</reference>
<dbReference type="Gene3D" id="2.40.110.10">
    <property type="entry name" value="Butyryl-CoA Dehydrogenase, subunit A, domain 2"/>
    <property type="match status" value="1"/>
</dbReference>
<dbReference type="GO" id="GO:0050660">
    <property type="term" value="F:flavin adenine dinucleotide binding"/>
    <property type="evidence" value="ECO:0007669"/>
    <property type="project" value="InterPro"/>
</dbReference>
<gene>
    <name evidence="9" type="ORF">M0638_08370</name>
</gene>
<accession>A0A9X2BUQ5</accession>
<dbReference type="Gene3D" id="1.20.140.10">
    <property type="entry name" value="Butyryl-CoA Dehydrogenase, subunit A, domain 3"/>
    <property type="match status" value="1"/>
</dbReference>
<protein>
    <submittedName>
        <fullName evidence="9">Acyl-CoA/acyl-ACP dehydrogenase</fullName>
    </submittedName>
</protein>
<evidence type="ECO:0000259" key="6">
    <source>
        <dbReference type="Pfam" id="PF00441"/>
    </source>
</evidence>
<proteinExistence type="inferred from homology"/>
<keyword evidence="5" id="KW-0560">Oxidoreductase</keyword>
<evidence type="ECO:0000256" key="4">
    <source>
        <dbReference type="ARBA" id="ARBA00022827"/>
    </source>
</evidence>
<comment type="similarity">
    <text evidence="2 5">Belongs to the acyl-CoA dehydrogenase family.</text>
</comment>
<dbReference type="CDD" id="cd00567">
    <property type="entry name" value="ACAD"/>
    <property type="match status" value="1"/>
</dbReference>
<evidence type="ECO:0000259" key="7">
    <source>
        <dbReference type="Pfam" id="PF02770"/>
    </source>
</evidence>
<dbReference type="Gene3D" id="1.10.540.10">
    <property type="entry name" value="Acyl-CoA dehydrogenase/oxidase, N-terminal domain"/>
    <property type="match status" value="1"/>
</dbReference>
<evidence type="ECO:0000256" key="3">
    <source>
        <dbReference type="ARBA" id="ARBA00022630"/>
    </source>
</evidence>
<feature type="domain" description="Acyl-CoA oxidase/dehydrogenase middle" evidence="7">
    <location>
        <begin position="130"/>
        <end position="221"/>
    </location>
</feature>
<dbReference type="InterPro" id="IPR006091">
    <property type="entry name" value="Acyl-CoA_Oxase/DH_mid-dom"/>
</dbReference>
<dbReference type="InterPro" id="IPR009075">
    <property type="entry name" value="AcylCo_DH/oxidase_C"/>
</dbReference>
<organism evidence="9 10">
    <name type="scientific">Roseomonas acroporae</name>
    <dbReference type="NCBI Taxonomy" id="2937791"/>
    <lineage>
        <taxon>Bacteria</taxon>
        <taxon>Pseudomonadati</taxon>
        <taxon>Pseudomonadota</taxon>
        <taxon>Alphaproteobacteria</taxon>
        <taxon>Acetobacterales</taxon>
        <taxon>Roseomonadaceae</taxon>
        <taxon>Roseomonas</taxon>
    </lineage>
</organism>
<keyword evidence="3 5" id="KW-0285">Flavoprotein</keyword>
<dbReference type="GO" id="GO:0016627">
    <property type="term" value="F:oxidoreductase activity, acting on the CH-CH group of donors"/>
    <property type="evidence" value="ECO:0007669"/>
    <property type="project" value="InterPro"/>
</dbReference>
<evidence type="ECO:0000256" key="5">
    <source>
        <dbReference type="RuleBase" id="RU362125"/>
    </source>
</evidence>
<evidence type="ECO:0000256" key="2">
    <source>
        <dbReference type="ARBA" id="ARBA00009347"/>
    </source>
</evidence>
<dbReference type="Pfam" id="PF02770">
    <property type="entry name" value="Acyl-CoA_dh_M"/>
    <property type="match status" value="1"/>
</dbReference>
<dbReference type="InterPro" id="IPR052547">
    <property type="entry name" value="Mito_Isobutyryl-CoADH"/>
</dbReference>
<dbReference type="InterPro" id="IPR046373">
    <property type="entry name" value="Acyl-CoA_Oxase/DH_mid-dom_sf"/>
</dbReference>
<name>A0A9X2BUQ5_9PROT</name>
<keyword evidence="4 5" id="KW-0274">FAD</keyword>
<keyword evidence="10" id="KW-1185">Reference proteome</keyword>
<evidence type="ECO:0000313" key="9">
    <source>
        <dbReference type="EMBL" id="MCK8784391.1"/>
    </source>
</evidence>
<evidence type="ECO:0000313" key="10">
    <source>
        <dbReference type="Proteomes" id="UP001139516"/>
    </source>
</evidence>
<dbReference type="PIRSF" id="PIRSF016578">
    <property type="entry name" value="HsaA"/>
    <property type="match status" value="1"/>
</dbReference>
<feature type="domain" description="Acyl-CoA dehydrogenase/oxidase C-terminal" evidence="6">
    <location>
        <begin position="246"/>
        <end position="370"/>
    </location>
</feature>
<dbReference type="InterPro" id="IPR013786">
    <property type="entry name" value="AcylCoA_DH/ox_N"/>
</dbReference>
<dbReference type="InterPro" id="IPR009100">
    <property type="entry name" value="AcylCoA_DH/oxidase_NM_dom_sf"/>
</dbReference>
<dbReference type="EMBL" id="JALPRX010000029">
    <property type="protein sequence ID" value="MCK8784391.1"/>
    <property type="molecule type" value="Genomic_DNA"/>
</dbReference>
<dbReference type="Pfam" id="PF00441">
    <property type="entry name" value="Acyl-CoA_dh_1"/>
    <property type="match status" value="1"/>
</dbReference>
<dbReference type="PANTHER" id="PTHR43831">
    <property type="entry name" value="ISOBUTYRYL-COA DEHYDROGENASE"/>
    <property type="match status" value="1"/>
</dbReference>
<feature type="domain" description="Acyl-CoA dehydrogenase/oxidase N-terminal" evidence="8">
    <location>
        <begin position="26"/>
        <end position="92"/>
    </location>
</feature>
<comment type="cofactor">
    <cofactor evidence="1 5">
        <name>FAD</name>
        <dbReference type="ChEBI" id="CHEBI:57692"/>
    </cofactor>
</comment>
<dbReference type="SUPFAM" id="SSF56645">
    <property type="entry name" value="Acyl-CoA dehydrogenase NM domain-like"/>
    <property type="match status" value="1"/>
</dbReference>
<dbReference type="InterPro" id="IPR037069">
    <property type="entry name" value="AcylCoA_DH/ox_N_sf"/>
</dbReference>
<dbReference type="RefSeq" id="WP_248666515.1">
    <property type="nucleotide sequence ID" value="NZ_JALPRX010000029.1"/>
</dbReference>
<dbReference type="InterPro" id="IPR036250">
    <property type="entry name" value="AcylCo_DH-like_C"/>
</dbReference>
<dbReference type="AlphaFoldDB" id="A0A9X2BUQ5"/>
<dbReference type="PANTHER" id="PTHR43831:SF1">
    <property type="entry name" value="ISOBUTYRYL-COA DEHYDROGENASE, MITOCHONDRIAL"/>
    <property type="match status" value="1"/>
</dbReference>